<proteinExistence type="predicted"/>
<evidence type="ECO:0000313" key="3">
    <source>
        <dbReference type="Proteomes" id="UP001152300"/>
    </source>
</evidence>
<feature type="compositionally biased region" description="Basic and acidic residues" evidence="1">
    <location>
        <begin position="44"/>
        <end position="82"/>
    </location>
</feature>
<feature type="region of interest" description="Disordered" evidence="1">
    <location>
        <begin position="1"/>
        <end position="215"/>
    </location>
</feature>
<dbReference type="AlphaFoldDB" id="A0A9X0DF43"/>
<comment type="caution">
    <text evidence="2">The sequence shown here is derived from an EMBL/GenBank/DDBJ whole genome shotgun (WGS) entry which is preliminary data.</text>
</comment>
<feature type="region of interest" description="Disordered" evidence="1">
    <location>
        <begin position="297"/>
        <end position="331"/>
    </location>
</feature>
<name>A0A9X0DF43_9HELO</name>
<organism evidence="2 3">
    <name type="scientific">Sclerotinia nivalis</name>
    <dbReference type="NCBI Taxonomy" id="352851"/>
    <lineage>
        <taxon>Eukaryota</taxon>
        <taxon>Fungi</taxon>
        <taxon>Dikarya</taxon>
        <taxon>Ascomycota</taxon>
        <taxon>Pezizomycotina</taxon>
        <taxon>Leotiomycetes</taxon>
        <taxon>Helotiales</taxon>
        <taxon>Sclerotiniaceae</taxon>
        <taxon>Sclerotinia</taxon>
    </lineage>
</organism>
<feature type="compositionally biased region" description="Basic and acidic residues" evidence="1">
    <location>
        <begin position="1"/>
        <end position="11"/>
    </location>
</feature>
<feature type="compositionally biased region" description="Low complexity" evidence="1">
    <location>
        <begin position="12"/>
        <end position="43"/>
    </location>
</feature>
<feature type="compositionally biased region" description="Low complexity" evidence="1">
    <location>
        <begin position="125"/>
        <end position="135"/>
    </location>
</feature>
<accession>A0A9X0DF43</accession>
<dbReference type="Proteomes" id="UP001152300">
    <property type="component" value="Unassembled WGS sequence"/>
</dbReference>
<dbReference type="EMBL" id="JAPEIS010000013">
    <property type="protein sequence ID" value="KAJ8060529.1"/>
    <property type="molecule type" value="Genomic_DNA"/>
</dbReference>
<protein>
    <submittedName>
        <fullName evidence="2">Uncharacterized protein</fullName>
    </submittedName>
</protein>
<feature type="compositionally biased region" description="Polar residues" evidence="1">
    <location>
        <begin position="175"/>
        <end position="187"/>
    </location>
</feature>
<sequence length="430" mass="47431">MSSERDNESRYSKSTTRTVRTARTSATNASKASNASGASISSEQRSREYSRQKDRDEGRDRKSDRERSRDRDRSRDRERDRYSSTSTVLSKTSSRAPSRAPSITPSQSISVCAPPKSRSSDTRSRSGSSTASSATIKPSHRKSSSEAPSIRSNLPTVPEDKTVIADPNNGYRRSANPSEANQSTYSSRTHDSRHTSKKSQSIYNPAASRAPTELSHMSKGEISRYMPDAHDLQGIKNRHRSVGSVANSVMDHMERKAGRDLGNTLLLDGDGMPMGVAEMKLDSKYDEGGLFQLNRVDEGGKRLSDRRQRRGDSPGRSNYSDLRSDSGRRTVVPADYQFSERGSTVSDIRSDSGRRIVVPADYQFSERGSTVSDIRSNSGRRTPVPAGYEFSDRGSSVSGHSSRTRTSAAPPSSASYRPAYIKKEIRPDDY</sequence>
<reference evidence="2" key="1">
    <citation type="submission" date="2022-11" db="EMBL/GenBank/DDBJ databases">
        <title>Genome Resource of Sclerotinia nivalis Strain SnTB1, a Plant Pathogen Isolated from American Ginseng.</title>
        <authorList>
            <person name="Fan S."/>
        </authorList>
    </citation>
    <scope>NUCLEOTIDE SEQUENCE</scope>
    <source>
        <strain evidence="2">SnTB1</strain>
    </source>
</reference>
<feature type="compositionally biased region" description="Low complexity" evidence="1">
    <location>
        <begin position="83"/>
        <end position="94"/>
    </location>
</feature>
<feature type="compositionally biased region" description="Polar residues" evidence="1">
    <location>
        <begin position="366"/>
        <end position="380"/>
    </location>
</feature>
<gene>
    <name evidence="2" type="ORF">OCU04_010847</name>
</gene>
<feature type="compositionally biased region" description="Basic and acidic residues" evidence="1">
    <location>
        <begin position="297"/>
        <end position="313"/>
    </location>
</feature>
<keyword evidence="3" id="KW-1185">Reference proteome</keyword>
<feature type="compositionally biased region" description="Basic and acidic residues" evidence="1">
    <location>
        <begin position="421"/>
        <end position="430"/>
    </location>
</feature>
<dbReference type="OrthoDB" id="3558726at2759"/>
<feature type="region of interest" description="Disordered" evidence="1">
    <location>
        <begin position="366"/>
        <end position="430"/>
    </location>
</feature>
<evidence type="ECO:0000313" key="2">
    <source>
        <dbReference type="EMBL" id="KAJ8060529.1"/>
    </source>
</evidence>
<feature type="compositionally biased region" description="Low complexity" evidence="1">
    <location>
        <begin position="393"/>
        <end position="419"/>
    </location>
</feature>
<evidence type="ECO:0000256" key="1">
    <source>
        <dbReference type="SAM" id="MobiDB-lite"/>
    </source>
</evidence>
<feature type="compositionally biased region" description="Polar residues" evidence="1">
    <location>
        <begin position="101"/>
        <end position="110"/>
    </location>
</feature>
<feature type="compositionally biased region" description="Polar residues" evidence="1">
    <location>
        <begin position="145"/>
        <end position="155"/>
    </location>
</feature>